<keyword evidence="5" id="KW-0804">Transcription</keyword>
<dbReference type="GO" id="GO:0003899">
    <property type="term" value="F:DNA-directed RNA polymerase activity"/>
    <property type="evidence" value="ECO:0007669"/>
    <property type="project" value="UniProtKB-EC"/>
</dbReference>
<dbReference type="HOGENOM" id="CLU_143122_2_1_2"/>
<name>D9Q271_ACIS3</name>
<dbReference type="SUPFAM" id="SSF46924">
    <property type="entry name" value="RNA polymerase subunit RPB10"/>
    <property type="match status" value="1"/>
</dbReference>
<evidence type="ECO:0000256" key="2">
    <source>
        <dbReference type="ARBA" id="ARBA00022679"/>
    </source>
</evidence>
<dbReference type="GO" id="GO:0000428">
    <property type="term" value="C:DNA-directed RNA polymerase complex"/>
    <property type="evidence" value="ECO:0007669"/>
    <property type="project" value="UniProtKB-KW"/>
</dbReference>
<proteinExistence type="predicted"/>
<dbReference type="EC" id="2.7.7.6" evidence="6"/>
<dbReference type="InParanoid" id="D9Q271"/>
<evidence type="ECO:0000313" key="6">
    <source>
        <dbReference type="EMBL" id="ADL19409.1"/>
    </source>
</evidence>
<evidence type="ECO:0000256" key="1">
    <source>
        <dbReference type="ARBA" id="ARBA00022478"/>
    </source>
</evidence>
<dbReference type="eggNOG" id="arCOG04244">
    <property type="taxonomic scope" value="Archaea"/>
</dbReference>
<keyword evidence="6" id="KW-0548">Nucleotidyltransferase</keyword>
<dbReference type="PANTHER" id="PTHR23431">
    <property type="entry name" value="DNA-DIRECTED RNA POLYMERASES I, II, AND III SUBUNIT RPABC5 FAMILY MEMBER"/>
    <property type="match status" value="1"/>
</dbReference>
<dbReference type="PANTHER" id="PTHR23431:SF3">
    <property type="entry name" value="DNA-DIRECTED RNA POLYMERASES I, II, AND III SUBUNIT RPABC5"/>
    <property type="match status" value="1"/>
</dbReference>
<gene>
    <name evidence="6" type="ordered locus">ASAC_1004</name>
</gene>
<keyword evidence="2 6" id="KW-0808">Transferase</keyword>
<evidence type="ECO:0000256" key="3">
    <source>
        <dbReference type="ARBA" id="ARBA00022723"/>
    </source>
</evidence>
<dbReference type="Gene3D" id="1.10.10.60">
    <property type="entry name" value="Homeodomain-like"/>
    <property type="match status" value="1"/>
</dbReference>
<dbReference type="Pfam" id="PF01194">
    <property type="entry name" value="RNA_pol_N"/>
    <property type="match status" value="1"/>
</dbReference>
<dbReference type="FunCoup" id="D9Q271">
    <property type="interactions" value="87"/>
</dbReference>
<dbReference type="InterPro" id="IPR000268">
    <property type="entry name" value="RPABC5/Rpb10"/>
</dbReference>
<keyword evidence="3" id="KW-0479">Metal-binding</keyword>
<protein>
    <submittedName>
        <fullName evidence="6">DNA-directed RNA polymerase subunit N</fullName>
        <ecNumber evidence="6">2.7.7.6</ecNumber>
    </submittedName>
</protein>
<dbReference type="NCBIfam" id="NF003089">
    <property type="entry name" value="PRK04016.1"/>
    <property type="match status" value="1"/>
</dbReference>
<evidence type="ECO:0000256" key="5">
    <source>
        <dbReference type="ARBA" id="ARBA00023163"/>
    </source>
</evidence>
<reference evidence="6 7" key="1">
    <citation type="journal article" date="2010" name="Appl. Environ. Microbiol.">
        <title>The genome sequence of the crenarchaeon Acidilobus saccharovorans supports a new order, Acidilobales, and suggests an important ecological role in terrestrial acidic hot springs.</title>
        <authorList>
            <person name="Mardanov A.V."/>
            <person name="Svetlitchnyi V.A."/>
            <person name="Beletsky A.V."/>
            <person name="Prokofeva M.I."/>
            <person name="Bonch-Osmolovskaya E.A."/>
            <person name="Ravin N.V."/>
            <person name="Skryabin K.G."/>
        </authorList>
    </citation>
    <scope>NUCLEOTIDE SEQUENCE [LARGE SCALE GENOMIC DNA]</scope>
    <source>
        <strain evidence="7">DSM 16705 / JCM 18335 / VKM B-2471 / 345-15</strain>
    </source>
</reference>
<dbReference type="GO" id="GO:0008270">
    <property type="term" value="F:zinc ion binding"/>
    <property type="evidence" value="ECO:0007669"/>
    <property type="project" value="TreeGrafter"/>
</dbReference>
<organism evidence="6 7">
    <name type="scientific">Acidilobus saccharovorans (strain DSM 16705 / JCM 18335 / VKM B-2471 / 345-15)</name>
    <dbReference type="NCBI Taxonomy" id="666510"/>
    <lineage>
        <taxon>Archaea</taxon>
        <taxon>Thermoproteota</taxon>
        <taxon>Thermoprotei</taxon>
        <taxon>Acidilobales</taxon>
        <taxon>Acidilobaceae</taxon>
        <taxon>Acidilobus</taxon>
    </lineage>
</organism>
<evidence type="ECO:0000256" key="4">
    <source>
        <dbReference type="ARBA" id="ARBA00022833"/>
    </source>
</evidence>
<dbReference type="STRING" id="666510.ASAC_1004"/>
<dbReference type="KEGG" id="asc:ASAC_1004"/>
<dbReference type="GO" id="GO:0006351">
    <property type="term" value="P:DNA-templated transcription"/>
    <property type="evidence" value="ECO:0007669"/>
    <property type="project" value="InterPro"/>
</dbReference>
<dbReference type="AlphaFoldDB" id="D9Q271"/>
<keyword evidence="7" id="KW-1185">Reference proteome</keyword>
<dbReference type="GO" id="GO:0003677">
    <property type="term" value="F:DNA binding"/>
    <property type="evidence" value="ECO:0007669"/>
    <property type="project" value="InterPro"/>
</dbReference>
<accession>D9Q271</accession>
<keyword evidence="1 6" id="KW-0240">DNA-directed RNA polymerase</keyword>
<keyword evidence="4" id="KW-0862">Zinc</keyword>
<dbReference type="Proteomes" id="UP000000346">
    <property type="component" value="Chromosome"/>
</dbReference>
<sequence>MTCGAPLGHLWEEFRRRVEAGEDPSKVLDDLGVYRYCCRRTLYTSVVYIEQVASYSAVRVNRLRVEGRGDLQ</sequence>
<dbReference type="InterPro" id="IPR023580">
    <property type="entry name" value="RNA_pol_su_RPB10"/>
</dbReference>
<evidence type="ECO:0000313" key="7">
    <source>
        <dbReference type="Proteomes" id="UP000000346"/>
    </source>
</evidence>
<dbReference type="EMBL" id="CP001742">
    <property type="protein sequence ID" value="ADL19409.1"/>
    <property type="molecule type" value="Genomic_DNA"/>
</dbReference>